<dbReference type="Gene3D" id="3.10.110.10">
    <property type="entry name" value="Ubiquitin Conjugating Enzyme"/>
    <property type="match status" value="1"/>
</dbReference>
<evidence type="ECO:0000259" key="1">
    <source>
        <dbReference type="PROSITE" id="PS50908"/>
    </source>
</evidence>
<dbReference type="Pfam" id="PF05773">
    <property type="entry name" value="RWD"/>
    <property type="match status" value="1"/>
</dbReference>
<dbReference type="InterPro" id="IPR016135">
    <property type="entry name" value="UBQ-conjugating_enzyme/RWD"/>
</dbReference>
<dbReference type="SUPFAM" id="SSF54495">
    <property type="entry name" value="UBC-like"/>
    <property type="match status" value="1"/>
</dbReference>
<dbReference type="GeneTree" id="ENSGT00940000156798"/>
<evidence type="ECO:0000313" key="2">
    <source>
        <dbReference type="Ensembl" id="ENSPNYP00000000509.1"/>
    </source>
</evidence>
<dbReference type="AlphaFoldDB" id="A0A3B4ET76"/>
<dbReference type="InterPro" id="IPR006575">
    <property type="entry name" value="RWD_dom"/>
</dbReference>
<dbReference type="CDD" id="cd23823">
    <property type="entry name" value="RWD_GCN2"/>
    <property type="match status" value="1"/>
</dbReference>
<dbReference type="Ensembl" id="ENSPNYT00000000519.1">
    <property type="protein sequence ID" value="ENSPNYP00000000509.1"/>
    <property type="gene ID" value="ENSPNYG00000000408.1"/>
</dbReference>
<feature type="domain" description="RWD" evidence="1">
    <location>
        <begin position="20"/>
        <end position="119"/>
    </location>
</feature>
<accession>A0A3B4ET76</accession>
<proteinExistence type="predicted"/>
<dbReference type="PROSITE" id="PS50908">
    <property type="entry name" value="RWD"/>
    <property type="match status" value="1"/>
</dbReference>
<sequence length="119" mass="13434">MSSQRTSADGTDDCAVRQENELEALASIFEDDFKDLRSNDPWKVKRPPEVYLCLRPNGLNTGQECYVTVDLHVKCPPTYPDGSSNIRCTGQSWAWQGLQSGPLSSFGKCEGMHRFWNFI</sequence>
<organism evidence="2">
    <name type="scientific">Pundamilia nyererei</name>
    <dbReference type="NCBI Taxonomy" id="303518"/>
    <lineage>
        <taxon>Eukaryota</taxon>
        <taxon>Metazoa</taxon>
        <taxon>Chordata</taxon>
        <taxon>Craniata</taxon>
        <taxon>Vertebrata</taxon>
        <taxon>Euteleostomi</taxon>
        <taxon>Actinopterygii</taxon>
        <taxon>Neopterygii</taxon>
        <taxon>Teleostei</taxon>
        <taxon>Neoteleostei</taxon>
        <taxon>Acanthomorphata</taxon>
        <taxon>Ovalentaria</taxon>
        <taxon>Cichlomorphae</taxon>
        <taxon>Cichliformes</taxon>
        <taxon>Cichlidae</taxon>
        <taxon>African cichlids</taxon>
        <taxon>Pseudocrenilabrinae</taxon>
        <taxon>Haplochromini</taxon>
        <taxon>Pundamilia</taxon>
    </lineage>
</organism>
<name>A0A3B4ET76_9CICH</name>
<reference evidence="2" key="1">
    <citation type="submission" date="2023-09" db="UniProtKB">
        <authorList>
            <consortium name="Ensembl"/>
        </authorList>
    </citation>
    <scope>IDENTIFICATION</scope>
</reference>
<dbReference type="STRING" id="303518.ENSPNYP00000000509"/>
<protein>
    <recommendedName>
        <fullName evidence="1">RWD domain-containing protein</fullName>
    </recommendedName>
</protein>